<dbReference type="InterPro" id="IPR017941">
    <property type="entry name" value="Rieske_2Fe-2S"/>
</dbReference>
<dbReference type="GO" id="GO:0046872">
    <property type="term" value="F:metal ion binding"/>
    <property type="evidence" value="ECO:0007669"/>
    <property type="project" value="UniProtKB-KW"/>
</dbReference>
<keyword evidence="6" id="KW-0534">Nitrate assimilation</keyword>
<dbReference type="InterPro" id="IPR036922">
    <property type="entry name" value="Rieske_2Fe-2S_sf"/>
</dbReference>
<proteinExistence type="predicted"/>
<keyword evidence="3" id="KW-0560">Oxidoreductase</keyword>
<protein>
    <submittedName>
        <fullName evidence="8">Nitrite reductase small subunit NirD</fullName>
    </submittedName>
</protein>
<dbReference type="Pfam" id="PF00355">
    <property type="entry name" value="Rieske"/>
    <property type="match status" value="1"/>
</dbReference>
<dbReference type="InterPro" id="IPR012748">
    <property type="entry name" value="Rieske-like_NirD"/>
</dbReference>
<sequence>MENVGKNVFVTKYSELPVNLGKTVLVGEKSIALFKLSTGKVYAIENRCPHREGVLAEGMISGEYVFCPMHNWKIGIVDGVVQAPDEGCVSTFPVKIQNDDIFIVIDDLDNPSIKNPDRCVYNESFNK</sequence>
<dbReference type="AlphaFoldDB" id="A0A6N8CP00"/>
<keyword evidence="2" id="KW-0479">Metal-binding</keyword>
<evidence type="ECO:0000256" key="4">
    <source>
        <dbReference type="ARBA" id="ARBA00023004"/>
    </source>
</evidence>
<reference evidence="8 9" key="1">
    <citation type="submission" date="2019-11" db="EMBL/GenBank/DDBJ databases">
        <title>Terrilactibacillus tamarindus sp. nov. BCM23-1 isolated from bark of Tamarindus indica.</title>
        <authorList>
            <person name="Kingkaew E."/>
            <person name="Tanasupawat S."/>
        </authorList>
    </citation>
    <scope>NUCLEOTIDE SEQUENCE [LARGE SCALE GENOMIC DNA]</scope>
    <source>
        <strain evidence="8 9">BCM23-1</strain>
    </source>
</reference>
<gene>
    <name evidence="8" type="primary">nirD</name>
    <name evidence="8" type="ORF">GMB86_07440</name>
</gene>
<comment type="caution">
    <text evidence="8">The sequence shown here is derived from an EMBL/GenBank/DDBJ whole genome shotgun (WGS) entry which is preliminary data.</text>
</comment>
<evidence type="ECO:0000256" key="5">
    <source>
        <dbReference type="ARBA" id="ARBA00023014"/>
    </source>
</evidence>
<dbReference type="NCBIfam" id="TIGR02378">
    <property type="entry name" value="nirD_assim_sml"/>
    <property type="match status" value="1"/>
</dbReference>
<dbReference type="GO" id="GO:0016705">
    <property type="term" value="F:oxidoreductase activity, acting on paired donors, with incorporation or reduction of molecular oxygen"/>
    <property type="evidence" value="ECO:0007669"/>
    <property type="project" value="UniProtKB-ARBA"/>
</dbReference>
<evidence type="ECO:0000313" key="9">
    <source>
        <dbReference type="Proteomes" id="UP000440978"/>
    </source>
</evidence>
<dbReference type="GO" id="GO:0004497">
    <property type="term" value="F:monooxygenase activity"/>
    <property type="evidence" value="ECO:0007669"/>
    <property type="project" value="UniProtKB-ARBA"/>
</dbReference>
<evidence type="ECO:0000256" key="6">
    <source>
        <dbReference type="ARBA" id="ARBA00023063"/>
    </source>
</evidence>
<dbReference type="CDD" id="cd03530">
    <property type="entry name" value="Rieske_NirD_small_Bacillus"/>
    <property type="match status" value="1"/>
</dbReference>
<dbReference type="SUPFAM" id="SSF50022">
    <property type="entry name" value="ISP domain"/>
    <property type="match status" value="1"/>
</dbReference>
<dbReference type="Gene3D" id="2.102.10.10">
    <property type="entry name" value="Rieske [2Fe-2S] iron-sulphur domain"/>
    <property type="match status" value="1"/>
</dbReference>
<dbReference type="GO" id="GO:0008942">
    <property type="term" value="F:nitrite reductase [NAD(P)H] activity"/>
    <property type="evidence" value="ECO:0007669"/>
    <property type="project" value="InterPro"/>
</dbReference>
<name>A0A6N8CP00_9BACI</name>
<dbReference type="GO" id="GO:0051537">
    <property type="term" value="F:2 iron, 2 sulfur cluster binding"/>
    <property type="evidence" value="ECO:0007669"/>
    <property type="project" value="UniProtKB-KW"/>
</dbReference>
<feature type="domain" description="Rieske" evidence="7">
    <location>
        <begin position="8"/>
        <end position="103"/>
    </location>
</feature>
<dbReference type="Proteomes" id="UP000440978">
    <property type="component" value="Unassembled WGS sequence"/>
</dbReference>
<organism evidence="8 9">
    <name type="scientific">Terrilactibacillus tamarindi</name>
    <dbReference type="NCBI Taxonomy" id="2599694"/>
    <lineage>
        <taxon>Bacteria</taxon>
        <taxon>Bacillati</taxon>
        <taxon>Bacillota</taxon>
        <taxon>Bacilli</taxon>
        <taxon>Bacillales</taxon>
        <taxon>Bacillaceae</taxon>
        <taxon>Terrilactibacillus</taxon>
    </lineage>
</organism>
<keyword evidence="9" id="KW-1185">Reference proteome</keyword>
<dbReference type="PANTHER" id="PTHR21496:SF23">
    <property type="entry name" value="3-PHENYLPROPIONATE_CINNAMIC ACID DIOXYGENASE FERREDOXIN SUBUNIT"/>
    <property type="match status" value="1"/>
</dbReference>
<dbReference type="GO" id="GO:0042128">
    <property type="term" value="P:nitrate assimilation"/>
    <property type="evidence" value="ECO:0007669"/>
    <property type="project" value="UniProtKB-KW"/>
</dbReference>
<evidence type="ECO:0000256" key="2">
    <source>
        <dbReference type="ARBA" id="ARBA00022723"/>
    </source>
</evidence>
<evidence type="ECO:0000313" key="8">
    <source>
        <dbReference type="EMBL" id="MTT31842.1"/>
    </source>
</evidence>
<keyword evidence="4" id="KW-0408">Iron</keyword>
<dbReference type="PANTHER" id="PTHR21496">
    <property type="entry name" value="FERREDOXIN-RELATED"/>
    <property type="match status" value="1"/>
</dbReference>
<accession>A0A6N8CP00</accession>
<dbReference type="RefSeq" id="WP_329602807.1">
    <property type="nucleotide sequence ID" value="NZ_WNHB01000009.1"/>
</dbReference>
<evidence type="ECO:0000256" key="3">
    <source>
        <dbReference type="ARBA" id="ARBA00023002"/>
    </source>
</evidence>
<evidence type="ECO:0000256" key="1">
    <source>
        <dbReference type="ARBA" id="ARBA00022714"/>
    </source>
</evidence>
<keyword evidence="1" id="KW-0001">2Fe-2S</keyword>
<dbReference type="EMBL" id="WNHB01000009">
    <property type="protein sequence ID" value="MTT31842.1"/>
    <property type="molecule type" value="Genomic_DNA"/>
</dbReference>
<dbReference type="PROSITE" id="PS51296">
    <property type="entry name" value="RIESKE"/>
    <property type="match status" value="1"/>
</dbReference>
<keyword evidence="5" id="KW-0411">Iron-sulfur</keyword>
<evidence type="ECO:0000259" key="7">
    <source>
        <dbReference type="PROSITE" id="PS51296"/>
    </source>
</evidence>